<reference evidence="2 3" key="1">
    <citation type="submission" date="2020-08" db="EMBL/GenBank/DDBJ databases">
        <title>Genomic Encyclopedia of Type Strains, Phase III (KMG-III): the genomes of soil and plant-associated and newly described type strains.</title>
        <authorList>
            <person name="Whitman W."/>
        </authorList>
    </citation>
    <scope>NUCLEOTIDE SEQUENCE [LARGE SCALE GENOMIC DNA]</scope>
    <source>
        <strain evidence="2 3">CECT 3265</strain>
    </source>
</reference>
<dbReference type="EMBL" id="JACHJG010000016">
    <property type="protein sequence ID" value="MBB4890030.1"/>
    <property type="molecule type" value="Genomic_DNA"/>
</dbReference>
<evidence type="ECO:0000259" key="1">
    <source>
        <dbReference type="Pfam" id="PF13672"/>
    </source>
</evidence>
<sequence length="329" mass="35049">MPRQVGRTATRAAEFVGQGPPTYEAEPTAWPAAAPGGLDDLVPDTVVDGARYGVLTLRALSLRGDSARYRGEPRRDALLTARFGDGDDALLLVAVASGGRAAEGAHRAARDVCAWLADAVGRSHPRLVEDIRRGRRGELRSGLHRLTDRSYGRLRGRAADLGLRPAEYTAAVRCLLLPADARCRTRVFFGVGAGGLFRLREGAWQDLDPAPREADGNVDPIVGRGTGPADRITVDLGIATPGTARVIDPVEVPSEPFRFRASVARPGDVLLLCSAGLADPLRGEPALGDRLAERWTGQRPPGLAAFLADGQLRVKGYADDRTACAVWEA</sequence>
<dbReference type="Pfam" id="PF13672">
    <property type="entry name" value="PP2C_2"/>
    <property type="match status" value="1"/>
</dbReference>
<dbReference type="AlphaFoldDB" id="A0A7W7PIP8"/>
<feature type="domain" description="PPM-type phosphatase" evidence="1">
    <location>
        <begin position="63"/>
        <end position="307"/>
    </location>
</feature>
<accession>A0A7W7PIP8</accession>
<proteinExistence type="predicted"/>
<dbReference type="InterPro" id="IPR001932">
    <property type="entry name" value="PPM-type_phosphatase-like_dom"/>
</dbReference>
<name>A0A7W7PIP8_STRNE</name>
<dbReference type="RefSeq" id="WP_373301858.1">
    <property type="nucleotide sequence ID" value="NZ_BMRW01000014.1"/>
</dbReference>
<comment type="caution">
    <text evidence="2">The sequence shown here is derived from an EMBL/GenBank/DDBJ whole genome shotgun (WGS) entry which is preliminary data.</text>
</comment>
<evidence type="ECO:0000313" key="3">
    <source>
        <dbReference type="Proteomes" id="UP000556436"/>
    </source>
</evidence>
<protein>
    <recommendedName>
        <fullName evidence="1">PPM-type phosphatase domain-containing protein</fullName>
    </recommendedName>
</protein>
<organism evidence="2 3">
    <name type="scientific">Streptomyces netropsis</name>
    <name type="common">Streptoverticillium netropsis</name>
    <dbReference type="NCBI Taxonomy" id="55404"/>
    <lineage>
        <taxon>Bacteria</taxon>
        <taxon>Bacillati</taxon>
        <taxon>Actinomycetota</taxon>
        <taxon>Actinomycetes</taxon>
        <taxon>Kitasatosporales</taxon>
        <taxon>Streptomycetaceae</taxon>
        <taxon>Streptomyces</taxon>
    </lineage>
</organism>
<evidence type="ECO:0000313" key="2">
    <source>
        <dbReference type="EMBL" id="MBB4890030.1"/>
    </source>
</evidence>
<keyword evidence="3" id="KW-1185">Reference proteome</keyword>
<gene>
    <name evidence="2" type="ORF">FHS38_006108</name>
</gene>
<dbReference type="Proteomes" id="UP000556436">
    <property type="component" value="Unassembled WGS sequence"/>
</dbReference>